<keyword evidence="3" id="KW-1185">Reference proteome</keyword>
<evidence type="ECO:0008006" key="4">
    <source>
        <dbReference type="Google" id="ProtNLM"/>
    </source>
</evidence>
<feature type="coiled-coil region" evidence="1">
    <location>
        <begin position="23"/>
        <end position="50"/>
    </location>
</feature>
<dbReference type="AlphaFoldDB" id="A0A5C7FCX1"/>
<accession>A0A5C7FCX1</accession>
<protein>
    <recommendedName>
        <fullName evidence="4">Transposase</fullName>
    </recommendedName>
</protein>
<dbReference type="EMBL" id="VOXD01000029">
    <property type="protein sequence ID" value="TXF87939.1"/>
    <property type="molecule type" value="Genomic_DNA"/>
</dbReference>
<evidence type="ECO:0000313" key="2">
    <source>
        <dbReference type="EMBL" id="TXF87939.1"/>
    </source>
</evidence>
<reference evidence="2 3" key="1">
    <citation type="submission" date="2019-08" db="EMBL/GenBank/DDBJ databases">
        <title>Lewinella sp. strain SSH13 Genome sequencing and assembly.</title>
        <authorList>
            <person name="Kim I."/>
        </authorList>
    </citation>
    <scope>NUCLEOTIDE SEQUENCE [LARGE SCALE GENOMIC DNA]</scope>
    <source>
        <strain evidence="2 3">SSH13</strain>
    </source>
</reference>
<gene>
    <name evidence="2" type="ORF">FUA23_16935</name>
</gene>
<dbReference type="RefSeq" id="WP_147931951.1">
    <property type="nucleotide sequence ID" value="NZ_VOXD01000029.1"/>
</dbReference>
<evidence type="ECO:0000313" key="3">
    <source>
        <dbReference type="Proteomes" id="UP000321907"/>
    </source>
</evidence>
<dbReference type="Proteomes" id="UP000321907">
    <property type="component" value="Unassembled WGS sequence"/>
</dbReference>
<name>A0A5C7FCX1_9BACT</name>
<keyword evidence="1" id="KW-0175">Coiled coil</keyword>
<dbReference type="OrthoDB" id="1064789at2"/>
<organism evidence="2 3">
    <name type="scientific">Neolewinella aurantiaca</name>
    <dbReference type="NCBI Taxonomy" id="2602767"/>
    <lineage>
        <taxon>Bacteria</taxon>
        <taxon>Pseudomonadati</taxon>
        <taxon>Bacteroidota</taxon>
        <taxon>Saprospiria</taxon>
        <taxon>Saprospirales</taxon>
        <taxon>Lewinellaceae</taxon>
        <taxon>Neolewinella</taxon>
    </lineage>
</organism>
<comment type="caution">
    <text evidence="2">The sequence shown here is derived from an EMBL/GenBank/DDBJ whole genome shotgun (WGS) entry which is preliminary data.</text>
</comment>
<proteinExistence type="predicted"/>
<sequence>MRARLKAKAQRWKSAALRTTKKQRLYRERLRRCHRRIDRLEARVQELEQISQPRPRANHTYPAQMVALAVFMVTQAQVSLRGTAKTIGYYSKLMGWPFSAPGHVTVLRWVLRAGLYQLNTSAKHRRGHFAGILDESISLGGEKLLLFQGVNLSNGGQEEQPLTGRDVEVLAMQVSPSWKADGVERYLEGAIAQSREMKIDYVVTDGGNNLRKALADKAIDQVGDCTHLLMNLVKKQYKDNSLLSELCAQIGTLRRQTLLGRYGFLAPPTLRDKDRFLRIFNILDWVVKIDGARSWRGVKAGH</sequence>
<evidence type="ECO:0000256" key="1">
    <source>
        <dbReference type="SAM" id="Coils"/>
    </source>
</evidence>